<evidence type="ECO:0000256" key="2">
    <source>
        <dbReference type="ARBA" id="ARBA00022801"/>
    </source>
</evidence>
<dbReference type="InterPro" id="IPR005502">
    <property type="entry name" value="Ribosyl_crysJ1"/>
</dbReference>
<dbReference type="EMBL" id="ACCJ01000394">
    <property type="protein sequence ID" value="EEG53157.1"/>
    <property type="molecule type" value="Genomic_DNA"/>
</dbReference>
<dbReference type="InterPro" id="IPR050792">
    <property type="entry name" value="ADP-ribosylglycohydrolase"/>
</dbReference>
<reference evidence="4 5" key="1">
    <citation type="submission" date="2009-02" db="EMBL/GenBank/DDBJ databases">
        <title>Draft genome sequence of Clostridium asparagiforme (DSM 15981).</title>
        <authorList>
            <person name="Sudarsanam P."/>
            <person name="Ley R."/>
            <person name="Guruge J."/>
            <person name="Turnbaugh P.J."/>
            <person name="Mahowald M."/>
            <person name="Liep D."/>
            <person name="Gordon J."/>
        </authorList>
    </citation>
    <scope>NUCLEOTIDE SEQUENCE [LARGE SCALE GENOMIC DNA]</scope>
    <source>
        <strain evidence="4 5">DSM 15981</strain>
    </source>
</reference>
<dbReference type="GO" id="GO:0046872">
    <property type="term" value="F:metal ion binding"/>
    <property type="evidence" value="ECO:0007669"/>
    <property type="project" value="UniProtKB-KW"/>
</dbReference>
<sequence length="324" mass="36001">MAIKSFKPEGDNLRNIYDGIIGLAIGDALGVPVEFMSRERIARNPVKSMREYGTHHQPIGVWSDDTSLTLALLDSMIQCKAINYTDIMDKFSAWLLYGKYTALGEVFDVGNATSRAIMNYGRGIAPLECGGKSEYENGNGSLMRILPIAYYLYNHQELRIDVQMELIHNLSSLTHGHSRSQVGCGIYVMVAIRLIGGTDPIAECVRNGIQTAFDYYDRIGEIEIRSYNRLKRLDEFIRLPEEQIQSSGYVVHTLEAALWCLLNSSSYQECVLKAVNLGDDTDTVGAVAGGLASSFYGADQIPEEWINVIAGREYIKELCSNTLA</sequence>
<organism evidence="4 5">
    <name type="scientific">[Clostridium] asparagiforme DSM 15981</name>
    <dbReference type="NCBI Taxonomy" id="518636"/>
    <lineage>
        <taxon>Bacteria</taxon>
        <taxon>Bacillati</taxon>
        <taxon>Bacillota</taxon>
        <taxon>Clostridia</taxon>
        <taxon>Lachnospirales</taxon>
        <taxon>Lachnospiraceae</taxon>
        <taxon>Enterocloster</taxon>
    </lineage>
</organism>
<name>C0D686_9FIRM</name>
<comment type="similarity">
    <text evidence="1">Belongs to the ADP-ribosylglycohydrolase family.</text>
</comment>
<comment type="cofactor">
    <cofactor evidence="3">
        <name>Mg(2+)</name>
        <dbReference type="ChEBI" id="CHEBI:18420"/>
    </cofactor>
    <text evidence="3">Binds 2 magnesium ions per subunit.</text>
</comment>
<evidence type="ECO:0000256" key="1">
    <source>
        <dbReference type="ARBA" id="ARBA00010702"/>
    </source>
</evidence>
<dbReference type="Proteomes" id="UP000004756">
    <property type="component" value="Unassembled WGS sequence"/>
</dbReference>
<keyword evidence="2 4" id="KW-0378">Hydrolase</keyword>
<dbReference type="RefSeq" id="WP_007715573.1">
    <property type="nucleotide sequence ID" value="NZ_CP102272.1"/>
</dbReference>
<feature type="binding site" evidence="3">
    <location>
        <position position="65"/>
    </location>
    <ligand>
        <name>Mg(2+)</name>
        <dbReference type="ChEBI" id="CHEBI:18420"/>
        <label>1</label>
    </ligand>
</feature>
<accession>C0D686</accession>
<dbReference type="GO" id="GO:0016787">
    <property type="term" value="F:hydrolase activity"/>
    <property type="evidence" value="ECO:0007669"/>
    <property type="project" value="UniProtKB-KW"/>
</dbReference>
<dbReference type="InterPro" id="IPR036705">
    <property type="entry name" value="Ribosyl_crysJ1_sf"/>
</dbReference>
<dbReference type="PANTHER" id="PTHR16222">
    <property type="entry name" value="ADP-RIBOSYLGLYCOHYDROLASE"/>
    <property type="match status" value="1"/>
</dbReference>
<evidence type="ECO:0000313" key="4">
    <source>
        <dbReference type="EMBL" id="EEG53157.1"/>
    </source>
</evidence>
<dbReference type="Pfam" id="PF03747">
    <property type="entry name" value="ADP_ribosyl_GH"/>
    <property type="match status" value="1"/>
</dbReference>
<dbReference type="Gene3D" id="1.10.4080.10">
    <property type="entry name" value="ADP-ribosylation/Crystallin J1"/>
    <property type="match status" value="1"/>
</dbReference>
<evidence type="ECO:0000256" key="3">
    <source>
        <dbReference type="PIRSR" id="PIRSR605502-1"/>
    </source>
</evidence>
<feature type="binding site" evidence="3">
    <location>
        <position position="282"/>
    </location>
    <ligand>
        <name>Mg(2+)</name>
        <dbReference type="ChEBI" id="CHEBI:18420"/>
        <label>1</label>
    </ligand>
</feature>
<feature type="binding site" evidence="3">
    <location>
        <position position="283"/>
    </location>
    <ligand>
        <name>Mg(2+)</name>
        <dbReference type="ChEBI" id="CHEBI:18420"/>
        <label>1</label>
    </ligand>
</feature>
<keyword evidence="3" id="KW-0479">Metal-binding</keyword>
<keyword evidence="5" id="KW-1185">Reference proteome</keyword>
<proteinExistence type="inferred from homology"/>
<dbReference type="HOGENOM" id="CLU_024566_8_1_9"/>
<dbReference type="AlphaFoldDB" id="C0D686"/>
<keyword evidence="3" id="KW-0460">Magnesium</keyword>
<feature type="binding site" evidence="3">
    <location>
        <position position="64"/>
    </location>
    <ligand>
        <name>Mg(2+)</name>
        <dbReference type="ChEBI" id="CHEBI:18420"/>
        <label>1</label>
    </ligand>
</feature>
<gene>
    <name evidence="4" type="ORF">CLOSTASPAR_04782</name>
</gene>
<feature type="binding site" evidence="3">
    <location>
        <position position="63"/>
    </location>
    <ligand>
        <name>Mg(2+)</name>
        <dbReference type="ChEBI" id="CHEBI:18420"/>
        <label>1</label>
    </ligand>
</feature>
<evidence type="ECO:0000313" key="5">
    <source>
        <dbReference type="Proteomes" id="UP000004756"/>
    </source>
</evidence>
<dbReference type="SUPFAM" id="SSF101478">
    <property type="entry name" value="ADP-ribosylglycohydrolase"/>
    <property type="match status" value="1"/>
</dbReference>
<dbReference type="PANTHER" id="PTHR16222:SF24">
    <property type="entry name" value="ADP-RIBOSYLHYDROLASE ARH3"/>
    <property type="match status" value="1"/>
</dbReference>
<comment type="caution">
    <text evidence="4">The sequence shown here is derived from an EMBL/GenBank/DDBJ whole genome shotgun (WGS) entry which is preliminary data.</text>
</comment>
<feature type="binding site" evidence="3">
    <location>
        <position position="280"/>
    </location>
    <ligand>
        <name>Mg(2+)</name>
        <dbReference type="ChEBI" id="CHEBI:18420"/>
        <label>1</label>
    </ligand>
</feature>
<protein>
    <submittedName>
        <fullName evidence="4">ADP-ribosylglycohydrolase</fullName>
    </submittedName>
</protein>